<dbReference type="EMBL" id="SOSA01000204">
    <property type="protein sequence ID" value="THC94499.1"/>
    <property type="molecule type" value="Genomic_DNA"/>
</dbReference>
<protein>
    <recommendedName>
        <fullName evidence="4">dihydroorotase</fullName>
        <ecNumber evidence="4">3.5.2.3</ecNumber>
    </recommendedName>
</protein>
<sequence>MMELVTPTIRQGGVNTVYVMPNLVPPVVTVDRALDYKKRLQAIEPNVNFLMSLYLHEDVTPETIIEAKKRGITGVKSYPAGVTTNSSSGVVDYTAFYHVFEEMERQDMILNLHGEVPSTGDVTVLSAEERFLPTLRQLHERFPKLRIILEHCTTAAAVEAVKKCGPTVAATLTAHHLSIVVDHWAGDPFCFCKPVAKTPADRDALLRAAASGNPKFFFGSDSAPHPAASKRGGDKIAAGVFTQPYTTQVVIDAFEQACENGVLKEEDITPEIVEGFMSRFGREFYGLEKEQKEFITLEKKDEKIAVIFQSDKVDVVPFRRNQETWSITWST</sequence>
<comment type="pathway">
    <text evidence="2">Pyrimidine metabolism; UMP biosynthesis via de novo pathway; (S)-dihydroorotate from bicarbonate: step 3/3.</text>
</comment>
<dbReference type="Gene3D" id="3.20.20.140">
    <property type="entry name" value="Metal-dependent hydrolases"/>
    <property type="match status" value="1"/>
</dbReference>
<dbReference type="InterPro" id="IPR002195">
    <property type="entry name" value="Dihydroorotase_CS"/>
</dbReference>
<evidence type="ECO:0000256" key="1">
    <source>
        <dbReference type="ARBA" id="ARBA00001947"/>
    </source>
</evidence>
<comment type="caution">
    <text evidence="9">The sequence shown here is derived from an EMBL/GenBank/DDBJ whole genome shotgun (WGS) entry which is preliminary data.</text>
</comment>
<comment type="similarity">
    <text evidence="3">Belongs to the metallo-dependent hydrolases superfamily. DHOase family. Class II DHOase subfamily.</text>
</comment>
<dbReference type="SUPFAM" id="SSF51556">
    <property type="entry name" value="Metallo-dependent hydrolases"/>
    <property type="match status" value="1"/>
</dbReference>
<dbReference type="GO" id="GO:0005737">
    <property type="term" value="C:cytoplasm"/>
    <property type="evidence" value="ECO:0007669"/>
    <property type="project" value="TreeGrafter"/>
</dbReference>
<dbReference type="PROSITE" id="PS00483">
    <property type="entry name" value="DIHYDROOROTASE_2"/>
    <property type="match status" value="1"/>
</dbReference>
<evidence type="ECO:0000256" key="3">
    <source>
        <dbReference type="ARBA" id="ARBA00005631"/>
    </source>
</evidence>
<evidence type="ECO:0000256" key="5">
    <source>
        <dbReference type="ARBA" id="ARBA00022723"/>
    </source>
</evidence>
<dbReference type="GO" id="GO:0006207">
    <property type="term" value="P:'de novo' pyrimidine nucleobase biosynthetic process"/>
    <property type="evidence" value="ECO:0007669"/>
    <property type="project" value="TreeGrafter"/>
</dbReference>
<keyword evidence="6" id="KW-0378">Hydrolase</keyword>
<reference evidence="9 10" key="1">
    <citation type="submission" date="2019-03" db="EMBL/GenBank/DDBJ databases">
        <title>The genome sequence of a newly discovered highly antifungal drug resistant Aspergillus species, Aspergillus tanneri NIH 1004.</title>
        <authorList>
            <person name="Mounaud S."/>
            <person name="Singh I."/>
            <person name="Joardar V."/>
            <person name="Pakala S."/>
            <person name="Pakala S."/>
            <person name="Venepally P."/>
            <person name="Hoover J."/>
            <person name="Nierman W."/>
            <person name="Chung J."/>
            <person name="Losada L."/>
        </authorList>
    </citation>
    <scope>NUCLEOTIDE SEQUENCE [LARGE SCALE GENOMIC DNA]</scope>
    <source>
        <strain evidence="9 10">NIH1004</strain>
    </source>
</reference>
<dbReference type="PIRSF" id="PIRSF001237">
    <property type="entry name" value="DHOdimr"/>
    <property type="match status" value="1"/>
</dbReference>
<dbReference type="FunFam" id="3.20.20.140:FF:000041">
    <property type="entry name" value="Dihydroorotase, variant"/>
    <property type="match status" value="1"/>
</dbReference>
<dbReference type="STRING" id="1220188.A0A4S3JGI2"/>
<dbReference type="AlphaFoldDB" id="A0A4S3JGI2"/>
<gene>
    <name evidence="9" type="ORF">EYZ11_006022</name>
</gene>
<evidence type="ECO:0000256" key="4">
    <source>
        <dbReference type="ARBA" id="ARBA00012860"/>
    </source>
</evidence>
<dbReference type="PANTHER" id="PTHR43137">
    <property type="entry name" value="DIHYDROOROTASE"/>
    <property type="match status" value="1"/>
</dbReference>
<dbReference type="VEuPathDB" id="FungiDB:EYZ11_006022"/>
<name>A0A4S3JGI2_9EURO</name>
<dbReference type="Proteomes" id="UP000308092">
    <property type="component" value="Unassembled WGS sequence"/>
</dbReference>
<accession>A0A4S3JGI2</accession>
<evidence type="ECO:0000256" key="2">
    <source>
        <dbReference type="ARBA" id="ARBA00004880"/>
    </source>
</evidence>
<dbReference type="GO" id="GO:0004151">
    <property type="term" value="F:dihydroorotase activity"/>
    <property type="evidence" value="ECO:0007669"/>
    <property type="project" value="UniProtKB-EC"/>
</dbReference>
<dbReference type="InterPro" id="IPR004721">
    <property type="entry name" value="DHOdimr"/>
</dbReference>
<dbReference type="NCBIfam" id="TIGR00856">
    <property type="entry name" value="pyrC_dimer"/>
    <property type="match status" value="1"/>
</dbReference>
<keyword evidence="10" id="KW-1185">Reference proteome</keyword>
<organism evidence="9 10">
    <name type="scientific">Aspergillus tanneri</name>
    <dbReference type="NCBI Taxonomy" id="1220188"/>
    <lineage>
        <taxon>Eukaryota</taxon>
        <taxon>Fungi</taxon>
        <taxon>Dikarya</taxon>
        <taxon>Ascomycota</taxon>
        <taxon>Pezizomycotina</taxon>
        <taxon>Eurotiomycetes</taxon>
        <taxon>Eurotiomycetidae</taxon>
        <taxon>Eurotiales</taxon>
        <taxon>Aspergillaceae</taxon>
        <taxon>Aspergillus</taxon>
        <taxon>Aspergillus subgen. Circumdati</taxon>
    </lineage>
</organism>
<keyword evidence="8" id="KW-0665">Pyrimidine biosynthesis</keyword>
<evidence type="ECO:0000313" key="9">
    <source>
        <dbReference type="EMBL" id="THC94499.1"/>
    </source>
</evidence>
<comment type="cofactor">
    <cofactor evidence="1">
        <name>Zn(2+)</name>
        <dbReference type="ChEBI" id="CHEBI:29105"/>
    </cofactor>
</comment>
<keyword evidence="5" id="KW-0479">Metal-binding</keyword>
<dbReference type="GO" id="GO:0044205">
    <property type="term" value="P:'de novo' UMP biosynthetic process"/>
    <property type="evidence" value="ECO:0007669"/>
    <property type="project" value="UniProtKB-UniPathway"/>
</dbReference>
<keyword evidence="7" id="KW-0862">Zinc</keyword>
<proteinExistence type="inferred from homology"/>
<evidence type="ECO:0000313" key="10">
    <source>
        <dbReference type="Proteomes" id="UP000308092"/>
    </source>
</evidence>
<evidence type="ECO:0000256" key="8">
    <source>
        <dbReference type="ARBA" id="ARBA00022975"/>
    </source>
</evidence>
<evidence type="ECO:0000256" key="6">
    <source>
        <dbReference type="ARBA" id="ARBA00022801"/>
    </source>
</evidence>
<dbReference type="EC" id="3.5.2.3" evidence="4"/>
<dbReference type="UniPathway" id="UPA00070">
    <property type="reaction ID" value="UER00117"/>
</dbReference>
<dbReference type="GO" id="GO:0046872">
    <property type="term" value="F:metal ion binding"/>
    <property type="evidence" value="ECO:0007669"/>
    <property type="project" value="UniProtKB-KW"/>
</dbReference>
<dbReference type="PANTHER" id="PTHR43137:SF1">
    <property type="entry name" value="DIHYDROOROTASE"/>
    <property type="match status" value="1"/>
</dbReference>
<dbReference type="InterPro" id="IPR032466">
    <property type="entry name" value="Metal_Hydrolase"/>
</dbReference>
<evidence type="ECO:0000256" key="7">
    <source>
        <dbReference type="ARBA" id="ARBA00022833"/>
    </source>
</evidence>